<comment type="caution">
    <text evidence="1">The sequence shown here is derived from an EMBL/GenBank/DDBJ whole genome shotgun (WGS) entry which is preliminary data.</text>
</comment>
<sequence>MELEAAMAPPKVRFNRLCRSYACRLLKMPKKHAIRTRVSSSFPPYDTGIELDWNQNDENIEHVELQTEKVKAKWNAPWSENLTDLVDIQIEQCDKSKAKKHHETKVKQLDHSSTLIFYSDGSNCEENSWCRCLLFAGEQEILLETRKTHGSI</sequence>
<name>A0A1J9Q1U8_9EURO</name>
<dbReference type="EMBL" id="LGTZ01003088">
    <property type="protein sequence ID" value="OJD10231.1"/>
    <property type="molecule type" value="Genomic_DNA"/>
</dbReference>
<gene>
    <name evidence="1" type="ORF">ACJ73_09879</name>
</gene>
<dbReference type="AlphaFoldDB" id="A0A1J9Q1U8"/>
<organism evidence="1 2">
    <name type="scientific">Blastomyces percursus</name>
    <dbReference type="NCBI Taxonomy" id="1658174"/>
    <lineage>
        <taxon>Eukaryota</taxon>
        <taxon>Fungi</taxon>
        <taxon>Dikarya</taxon>
        <taxon>Ascomycota</taxon>
        <taxon>Pezizomycotina</taxon>
        <taxon>Eurotiomycetes</taxon>
        <taxon>Eurotiomycetidae</taxon>
        <taxon>Onygenales</taxon>
        <taxon>Ajellomycetaceae</taxon>
        <taxon>Blastomyces</taxon>
    </lineage>
</organism>
<evidence type="ECO:0000313" key="2">
    <source>
        <dbReference type="Proteomes" id="UP000242791"/>
    </source>
</evidence>
<evidence type="ECO:0000313" key="1">
    <source>
        <dbReference type="EMBL" id="OJD10231.1"/>
    </source>
</evidence>
<accession>A0A1J9Q1U8</accession>
<keyword evidence="2" id="KW-1185">Reference proteome</keyword>
<dbReference type="OrthoDB" id="4500858at2759"/>
<protein>
    <submittedName>
        <fullName evidence="1">Uncharacterized protein</fullName>
    </submittedName>
</protein>
<reference evidence="1 2" key="1">
    <citation type="submission" date="2015-08" db="EMBL/GenBank/DDBJ databases">
        <title>Emmonsia species relationships and genome sequence.</title>
        <authorList>
            <person name="Cuomo C.A."/>
            <person name="Schwartz I.S."/>
            <person name="Kenyon C."/>
            <person name="De Hoog G.S."/>
            <person name="Govender N.P."/>
            <person name="Botha A."/>
            <person name="Moreno L."/>
            <person name="De Vries M."/>
            <person name="Munoz J.F."/>
            <person name="Stielow J.B."/>
        </authorList>
    </citation>
    <scope>NUCLEOTIDE SEQUENCE [LARGE SCALE GENOMIC DNA]</scope>
    <source>
        <strain evidence="1 2">EI222</strain>
    </source>
</reference>
<proteinExistence type="predicted"/>
<dbReference type="VEuPathDB" id="FungiDB:ACJ73_09879"/>
<dbReference type="Proteomes" id="UP000242791">
    <property type="component" value="Unassembled WGS sequence"/>
</dbReference>